<evidence type="ECO:0000313" key="2">
    <source>
        <dbReference type="EMBL" id="THG21812.1"/>
    </source>
</evidence>
<feature type="compositionally biased region" description="Pro residues" evidence="1">
    <location>
        <begin position="59"/>
        <end position="79"/>
    </location>
</feature>
<sequence length="260" mass="28811">MIIGSNAGGGLSKKRQRVGSNNRLSSTTAVIDSSRPNGTLTDSSRKRPSLRRSNSHSLLPPPPPPPPPLVAASTTPPPLTSSSASISNSHRHSTPPSIPSNKPIFRSTYTPMSFADRSISLHCYRIDGRESPAIRIPRALGKSISSIWIAFRRLSRYFPRLSFEDCVRSCFRFLEAVSCTEEEEKMILSFVPFLRDDESKELLARVSPAKNDASEEMLHRLILTAVHNHPNMAFAKAFVAKLLRQFSSRESARIVLDLAF</sequence>
<feature type="compositionally biased region" description="Gly residues" evidence="1">
    <location>
        <begin position="1"/>
        <end position="11"/>
    </location>
</feature>
<keyword evidence="3" id="KW-1185">Reference proteome</keyword>
<gene>
    <name evidence="2" type="ORF">TEA_022279</name>
</gene>
<dbReference type="InterPro" id="IPR038920">
    <property type="entry name" value="At3g05675-like"/>
</dbReference>
<dbReference type="Proteomes" id="UP000306102">
    <property type="component" value="Unassembled WGS sequence"/>
</dbReference>
<organism evidence="2 3">
    <name type="scientific">Camellia sinensis var. sinensis</name>
    <name type="common">China tea</name>
    <dbReference type="NCBI Taxonomy" id="542762"/>
    <lineage>
        <taxon>Eukaryota</taxon>
        <taxon>Viridiplantae</taxon>
        <taxon>Streptophyta</taxon>
        <taxon>Embryophyta</taxon>
        <taxon>Tracheophyta</taxon>
        <taxon>Spermatophyta</taxon>
        <taxon>Magnoliopsida</taxon>
        <taxon>eudicotyledons</taxon>
        <taxon>Gunneridae</taxon>
        <taxon>Pentapetalae</taxon>
        <taxon>asterids</taxon>
        <taxon>Ericales</taxon>
        <taxon>Theaceae</taxon>
        <taxon>Camellia</taxon>
    </lineage>
</organism>
<dbReference type="AlphaFoldDB" id="A0A4S4EYG1"/>
<accession>A0A4S4EYG1</accession>
<dbReference type="PANTHER" id="PTHR31060:SF6">
    <property type="entry name" value="EXPRESSED PROTEIN"/>
    <property type="match status" value="1"/>
</dbReference>
<reference evidence="2 3" key="1">
    <citation type="journal article" date="2018" name="Proc. Natl. Acad. Sci. U.S.A.">
        <title>Draft genome sequence of Camellia sinensis var. sinensis provides insights into the evolution of the tea genome and tea quality.</title>
        <authorList>
            <person name="Wei C."/>
            <person name="Yang H."/>
            <person name="Wang S."/>
            <person name="Zhao J."/>
            <person name="Liu C."/>
            <person name="Gao L."/>
            <person name="Xia E."/>
            <person name="Lu Y."/>
            <person name="Tai Y."/>
            <person name="She G."/>
            <person name="Sun J."/>
            <person name="Cao H."/>
            <person name="Tong W."/>
            <person name="Gao Q."/>
            <person name="Li Y."/>
            <person name="Deng W."/>
            <person name="Jiang X."/>
            <person name="Wang W."/>
            <person name="Chen Q."/>
            <person name="Zhang S."/>
            <person name="Li H."/>
            <person name="Wu J."/>
            <person name="Wang P."/>
            <person name="Li P."/>
            <person name="Shi C."/>
            <person name="Zheng F."/>
            <person name="Jian J."/>
            <person name="Huang B."/>
            <person name="Shan D."/>
            <person name="Shi M."/>
            <person name="Fang C."/>
            <person name="Yue Y."/>
            <person name="Li F."/>
            <person name="Li D."/>
            <person name="Wei S."/>
            <person name="Han B."/>
            <person name="Jiang C."/>
            <person name="Yin Y."/>
            <person name="Xia T."/>
            <person name="Zhang Z."/>
            <person name="Bennetzen J.L."/>
            <person name="Zhao S."/>
            <person name="Wan X."/>
        </authorList>
    </citation>
    <scope>NUCLEOTIDE SEQUENCE [LARGE SCALE GENOMIC DNA]</scope>
    <source>
        <strain evidence="3">cv. Shuchazao</strain>
        <tissue evidence="2">Leaf</tissue>
    </source>
</reference>
<dbReference type="PANTHER" id="PTHR31060">
    <property type="entry name" value="OSJNBA0011J08.25 PROTEIN-RELATED"/>
    <property type="match status" value="1"/>
</dbReference>
<proteinExistence type="predicted"/>
<evidence type="ECO:0000313" key="3">
    <source>
        <dbReference type="Proteomes" id="UP000306102"/>
    </source>
</evidence>
<comment type="caution">
    <text evidence="2">The sequence shown here is derived from an EMBL/GenBank/DDBJ whole genome shotgun (WGS) entry which is preliminary data.</text>
</comment>
<evidence type="ECO:0000256" key="1">
    <source>
        <dbReference type="SAM" id="MobiDB-lite"/>
    </source>
</evidence>
<feature type="compositionally biased region" description="Polar residues" evidence="1">
    <location>
        <begin position="18"/>
        <end position="42"/>
    </location>
</feature>
<name>A0A4S4EYG1_CAMSN</name>
<dbReference type="UniPathway" id="UPA00143"/>
<feature type="region of interest" description="Disordered" evidence="1">
    <location>
        <begin position="1"/>
        <end position="103"/>
    </location>
</feature>
<dbReference type="GO" id="GO:0016567">
    <property type="term" value="P:protein ubiquitination"/>
    <property type="evidence" value="ECO:0007669"/>
    <property type="project" value="UniProtKB-UniPathway"/>
</dbReference>
<dbReference type="EMBL" id="SDRB02001210">
    <property type="protein sequence ID" value="THG21812.1"/>
    <property type="molecule type" value="Genomic_DNA"/>
</dbReference>
<protein>
    <submittedName>
        <fullName evidence="2">Uncharacterized protein</fullName>
    </submittedName>
</protein>